<proteinExistence type="predicted"/>
<feature type="region of interest" description="Disordered" evidence="1">
    <location>
        <begin position="1"/>
        <end position="22"/>
    </location>
</feature>
<keyword evidence="2" id="KW-0472">Membrane</keyword>
<dbReference type="OrthoDB" id="4334205at2"/>
<dbReference type="AlphaFoldDB" id="A0A5P2D104"/>
<accession>A0A5P2D104</accession>
<dbReference type="EMBL" id="CP029190">
    <property type="protein sequence ID" value="QES48746.1"/>
    <property type="molecule type" value="Genomic_DNA"/>
</dbReference>
<evidence type="ECO:0000256" key="2">
    <source>
        <dbReference type="SAM" id="Phobius"/>
    </source>
</evidence>
<sequence>MTTPPQPPNTPAPAAFGPPPAMRPPRARRTVLAAVLALVLLAVAVTGGWWLLGTYDEDDSPLAGRPRVTDQAAGLSYGIPEGWKQPEKQGDLINAFTSTISKESAGTVLAGRAGAIAEADLKRQTERSARSNAAFFFPDGRSTLTDSRPTEVSGNLAHTVTLKIDDGKAGTAHLRFTVTTLTADRSAFLLGLTQESDPAEREEVDTILASAKAL</sequence>
<organism evidence="3 4">
    <name type="scientific">Streptomyces venezuelae</name>
    <dbReference type="NCBI Taxonomy" id="54571"/>
    <lineage>
        <taxon>Bacteria</taxon>
        <taxon>Bacillati</taxon>
        <taxon>Actinomycetota</taxon>
        <taxon>Actinomycetes</taxon>
        <taxon>Kitasatosporales</taxon>
        <taxon>Streptomycetaceae</taxon>
        <taxon>Streptomyces</taxon>
    </lineage>
</organism>
<dbReference type="RefSeq" id="WP_150208307.1">
    <property type="nucleotide sequence ID" value="NZ_CP029190.1"/>
</dbReference>
<name>A0A5P2D104_STRVZ</name>
<evidence type="ECO:0000313" key="4">
    <source>
        <dbReference type="Proteomes" id="UP000325211"/>
    </source>
</evidence>
<keyword evidence="2" id="KW-1133">Transmembrane helix</keyword>
<reference evidence="3 4" key="1">
    <citation type="submission" date="2018-05" db="EMBL/GenBank/DDBJ databases">
        <title>Streptomyces venezuelae.</title>
        <authorList>
            <person name="Kim W."/>
            <person name="Lee N."/>
            <person name="Cho B.-K."/>
        </authorList>
    </citation>
    <scope>NUCLEOTIDE SEQUENCE [LARGE SCALE GENOMIC DNA]</scope>
    <source>
        <strain evidence="3 4">ATCC 21782</strain>
    </source>
</reference>
<gene>
    <name evidence="3" type="ORF">DEJ50_13875</name>
</gene>
<keyword evidence="2" id="KW-0812">Transmembrane</keyword>
<evidence type="ECO:0000256" key="1">
    <source>
        <dbReference type="SAM" id="MobiDB-lite"/>
    </source>
</evidence>
<dbReference type="Proteomes" id="UP000325211">
    <property type="component" value="Chromosome"/>
</dbReference>
<feature type="transmembrane region" description="Helical" evidence="2">
    <location>
        <begin position="31"/>
        <end position="52"/>
    </location>
</feature>
<evidence type="ECO:0000313" key="3">
    <source>
        <dbReference type="EMBL" id="QES48746.1"/>
    </source>
</evidence>
<protein>
    <submittedName>
        <fullName evidence="3">Uncharacterized protein</fullName>
    </submittedName>
</protein>